<feature type="compositionally biased region" description="Polar residues" evidence="1">
    <location>
        <begin position="328"/>
        <end position="353"/>
    </location>
</feature>
<keyword evidence="2" id="KW-0732">Signal</keyword>
<evidence type="ECO:0000256" key="2">
    <source>
        <dbReference type="SAM" id="SignalP"/>
    </source>
</evidence>
<gene>
    <name evidence="3" type="ORF">R5R35_006652</name>
</gene>
<dbReference type="EMBL" id="JAZDUA010000284">
    <property type="protein sequence ID" value="KAK7862288.1"/>
    <property type="molecule type" value="Genomic_DNA"/>
</dbReference>
<sequence>MLCSRTPTMQTLSALLLFVSVTSAFAFPSYGRHRRGTANAGAGAGATAGSFATSGAYGNGYGGAGGFAFPGAAGYGPSAFDSAFRSYFDQMESLLAAQQAHAQALSNRYWSDWRHPAAAGYPAGSAFGAGPAFVPNYYHYYSGVPTASHSHSAVSFFPHRFNAAAAANAIPGNTVDAGQGQLVYPGQSGSASHYAGAFSGGPGGGTGFGYGHGGAGGAGVGAGVGAGAGGADAGGHAPSSFSDFGAGGAGGAGGGGGSHVGSGLGGAAHGAQASLAVNNRGGFGQAQLFPDPGLNSRIAGDIAPLSGSGNFGVFSSSSSSSHSDGSGKTHTFKQATVGVNDNGKVTTFSVKDP</sequence>
<feature type="signal peptide" evidence="2">
    <location>
        <begin position="1"/>
        <end position="26"/>
    </location>
</feature>
<feature type="region of interest" description="Disordered" evidence="1">
    <location>
        <begin position="314"/>
        <end position="353"/>
    </location>
</feature>
<name>A0AAN9YZK3_9ORTH</name>
<protein>
    <recommendedName>
        <fullName evidence="5">Accessory gland protein</fullName>
    </recommendedName>
</protein>
<dbReference type="AlphaFoldDB" id="A0AAN9YZK3"/>
<evidence type="ECO:0000256" key="1">
    <source>
        <dbReference type="SAM" id="MobiDB-lite"/>
    </source>
</evidence>
<keyword evidence="4" id="KW-1185">Reference proteome</keyword>
<reference evidence="3 4" key="1">
    <citation type="submission" date="2024-03" db="EMBL/GenBank/DDBJ databases">
        <title>The genome assembly and annotation of the cricket Gryllus longicercus Weissman &amp; Gray.</title>
        <authorList>
            <person name="Szrajer S."/>
            <person name="Gray D."/>
            <person name="Ylla G."/>
        </authorList>
    </citation>
    <scope>NUCLEOTIDE SEQUENCE [LARGE SCALE GENOMIC DNA]</scope>
    <source>
        <strain evidence="3">DAG 2021-001</strain>
        <tissue evidence="3">Whole body minus gut</tissue>
    </source>
</reference>
<comment type="caution">
    <text evidence="3">The sequence shown here is derived from an EMBL/GenBank/DDBJ whole genome shotgun (WGS) entry which is preliminary data.</text>
</comment>
<evidence type="ECO:0008006" key="5">
    <source>
        <dbReference type="Google" id="ProtNLM"/>
    </source>
</evidence>
<proteinExistence type="predicted"/>
<organism evidence="3 4">
    <name type="scientific">Gryllus longicercus</name>
    <dbReference type="NCBI Taxonomy" id="2509291"/>
    <lineage>
        <taxon>Eukaryota</taxon>
        <taxon>Metazoa</taxon>
        <taxon>Ecdysozoa</taxon>
        <taxon>Arthropoda</taxon>
        <taxon>Hexapoda</taxon>
        <taxon>Insecta</taxon>
        <taxon>Pterygota</taxon>
        <taxon>Neoptera</taxon>
        <taxon>Polyneoptera</taxon>
        <taxon>Orthoptera</taxon>
        <taxon>Ensifera</taxon>
        <taxon>Gryllidea</taxon>
        <taxon>Grylloidea</taxon>
        <taxon>Gryllidae</taxon>
        <taxon>Gryllinae</taxon>
        <taxon>Gryllus</taxon>
    </lineage>
</organism>
<feature type="compositionally biased region" description="Low complexity" evidence="1">
    <location>
        <begin position="314"/>
        <end position="326"/>
    </location>
</feature>
<feature type="chain" id="PRO_5042912977" description="Accessory gland protein" evidence="2">
    <location>
        <begin position="27"/>
        <end position="353"/>
    </location>
</feature>
<dbReference type="Proteomes" id="UP001378592">
    <property type="component" value="Unassembled WGS sequence"/>
</dbReference>
<accession>A0AAN9YZK3</accession>
<evidence type="ECO:0000313" key="3">
    <source>
        <dbReference type="EMBL" id="KAK7862288.1"/>
    </source>
</evidence>
<evidence type="ECO:0000313" key="4">
    <source>
        <dbReference type="Proteomes" id="UP001378592"/>
    </source>
</evidence>